<dbReference type="RefSeq" id="WP_088174187.1">
    <property type="nucleotide sequence ID" value="NZ_JAVDQN010000002.1"/>
</dbReference>
<dbReference type="EMBL" id="JAVDQN010000002">
    <property type="protein sequence ID" value="MDR6375719.1"/>
    <property type="molecule type" value="Genomic_DNA"/>
</dbReference>
<organism evidence="3 4">
    <name type="scientific">Paraburkholderia caledonica</name>
    <dbReference type="NCBI Taxonomy" id="134536"/>
    <lineage>
        <taxon>Bacteria</taxon>
        <taxon>Pseudomonadati</taxon>
        <taxon>Pseudomonadota</taxon>
        <taxon>Betaproteobacteria</taxon>
        <taxon>Burkholderiales</taxon>
        <taxon>Burkholderiaceae</taxon>
        <taxon>Paraburkholderia</taxon>
    </lineage>
</organism>
<dbReference type="InterPro" id="IPR004360">
    <property type="entry name" value="Glyas_Fos-R_dOase_dom"/>
</dbReference>
<feature type="domain" description="VOC" evidence="2">
    <location>
        <begin position="32"/>
        <end position="142"/>
    </location>
</feature>
<dbReference type="PROSITE" id="PS51819">
    <property type="entry name" value="VOC"/>
    <property type="match status" value="1"/>
</dbReference>
<sequence>MNLPAHPSGETDASASSASSSGAEPAEPRIESLSAITLATADMREAVRFYEALGFPLKFGGGQAEFTSFAFGGTYLNLIADSRAPVNWWGRVIVYVSDVDAIYRKALAAGFKPSLEPADAPWGERYFHISDPDGHELSFAKPLR</sequence>
<dbReference type="PANTHER" id="PTHR36503">
    <property type="entry name" value="BLR2520 PROTEIN"/>
    <property type="match status" value="1"/>
</dbReference>
<comment type="caution">
    <text evidence="3">The sequence shown here is derived from an EMBL/GenBank/DDBJ whole genome shotgun (WGS) entry which is preliminary data.</text>
</comment>
<dbReference type="Proteomes" id="UP001185254">
    <property type="component" value="Unassembled WGS sequence"/>
</dbReference>
<dbReference type="PANTHER" id="PTHR36503:SF3">
    <property type="entry name" value="BLR0126 PROTEIN"/>
    <property type="match status" value="1"/>
</dbReference>
<dbReference type="Pfam" id="PF00903">
    <property type="entry name" value="Glyoxalase"/>
    <property type="match status" value="1"/>
</dbReference>
<dbReference type="Gene3D" id="3.10.180.10">
    <property type="entry name" value="2,3-Dihydroxybiphenyl 1,2-Dioxygenase, domain 1"/>
    <property type="match status" value="1"/>
</dbReference>
<reference evidence="3 4" key="1">
    <citation type="submission" date="2023-07" db="EMBL/GenBank/DDBJ databases">
        <title>Sorghum-associated microbial communities from plants grown in Nebraska, USA.</title>
        <authorList>
            <person name="Schachtman D."/>
        </authorList>
    </citation>
    <scope>NUCLEOTIDE SEQUENCE [LARGE SCALE GENOMIC DNA]</scope>
    <source>
        <strain evidence="3 4">DS1039</strain>
    </source>
</reference>
<dbReference type="SUPFAM" id="SSF54593">
    <property type="entry name" value="Glyoxalase/Bleomycin resistance protein/Dihydroxybiphenyl dioxygenase"/>
    <property type="match status" value="1"/>
</dbReference>
<dbReference type="InterPro" id="IPR037523">
    <property type="entry name" value="VOC_core"/>
</dbReference>
<gene>
    <name evidence="3" type="ORF">J2776_002419</name>
</gene>
<evidence type="ECO:0000313" key="4">
    <source>
        <dbReference type="Proteomes" id="UP001185254"/>
    </source>
</evidence>
<protein>
    <submittedName>
        <fullName evidence="3">Catechol 2,3-dioxygenase-like lactoylglutathione lyase family enzyme</fullName>
    </submittedName>
</protein>
<keyword evidence="4" id="KW-1185">Reference proteome</keyword>
<accession>A0ABU1KXN8</accession>
<feature type="region of interest" description="Disordered" evidence="1">
    <location>
        <begin position="1"/>
        <end position="28"/>
    </location>
</feature>
<proteinExistence type="predicted"/>
<evidence type="ECO:0000256" key="1">
    <source>
        <dbReference type="SAM" id="MobiDB-lite"/>
    </source>
</evidence>
<dbReference type="InterPro" id="IPR029068">
    <property type="entry name" value="Glyas_Bleomycin-R_OHBP_Dase"/>
</dbReference>
<name>A0ABU1KXN8_9BURK</name>
<evidence type="ECO:0000259" key="2">
    <source>
        <dbReference type="PROSITE" id="PS51819"/>
    </source>
</evidence>
<dbReference type="CDD" id="cd06587">
    <property type="entry name" value="VOC"/>
    <property type="match status" value="1"/>
</dbReference>
<evidence type="ECO:0000313" key="3">
    <source>
        <dbReference type="EMBL" id="MDR6375719.1"/>
    </source>
</evidence>